<comment type="caution">
    <text evidence="2">The sequence shown here is derived from an EMBL/GenBank/DDBJ whole genome shotgun (WGS) entry which is preliminary data.</text>
</comment>
<proteinExistence type="predicted"/>
<dbReference type="Proteomes" id="UP000752172">
    <property type="component" value="Unassembled WGS sequence"/>
</dbReference>
<evidence type="ECO:0000313" key="3">
    <source>
        <dbReference type="Proteomes" id="UP000752172"/>
    </source>
</evidence>
<sequence length="67" mass="6989">MVTGTVIFFNGESGLIRPEAGGDDISVSGTEIQGPGDKVLTEGQRVSYEPVLDPISKTLVATKVTPI</sequence>
<dbReference type="AlphaFoldDB" id="A0A921NKZ9"/>
<reference evidence="2" key="2">
    <citation type="submission" date="2021-09" db="EMBL/GenBank/DDBJ databases">
        <authorList>
            <person name="Gilroy R."/>
        </authorList>
    </citation>
    <scope>NUCLEOTIDE SEQUENCE</scope>
    <source>
        <strain evidence="2">ChiSjej2B20-17149</strain>
    </source>
</reference>
<accession>A0A921NKZ9</accession>
<gene>
    <name evidence="2" type="ORF">K8W20_24065</name>
</gene>
<name>A0A921NKZ9_9PSED</name>
<evidence type="ECO:0000259" key="1">
    <source>
        <dbReference type="PROSITE" id="PS51857"/>
    </source>
</evidence>
<feature type="domain" description="CSD" evidence="1">
    <location>
        <begin position="1"/>
        <end position="66"/>
    </location>
</feature>
<dbReference type="Gene3D" id="2.40.50.140">
    <property type="entry name" value="Nucleic acid-binding proteins"/>
    <property type="match status" value="1"/>
</dbReference>
<dbReference type="SUPFAM" id="SSF50249">
    <property type="entry name" value="Nucleic acid-binding proteins"/>
    <property type="match status" value="1"/>
</dbReference>
<evidence type="ECO:0000313" key="2">
    <source>
        <dbReference type="EMBL" id="HJH21771.1"/>
    </source>
</evidence>
<dbReference type="PROSITE" id="PS51857">
    <property type="entry name" value="CSD_2"/>
    <property type="match status" value="1"/>
</dbReference>
<dbReference type="EMBL" id="DYTS01000412">
    <property type="protein sequence ID" value="HJH21771.1"/>
    <property type="molecule type" value="Genomic_DNA"/>
</dbReference>
<dbReference type="GO" id="GO:0003676">
    <property type="term" value="F:nucleic acid binding"/>
    <property type="evidence" value="ECO:0007669"/>
    <property type="project" value="InterPro"/>
</dbReference>
<reference evidence="2" key="1">
    <citation type="journal article" date="2021" name="PeerJ">
        <title>Extensive microbial diversity within the chicken gut microbiome revealed by metagenomics and culture.</title>
        <authorList>
            <person name="Gilroy R."/>
            <person name="Ravi A."/>
            <person name="Getino M."/>
            <person name="Pursley I."/>
            <person name="Horton D.L."/>
            <person name="Alikhan N.F."/>
            <person name="Baker D."/>
            <person name="Gharbi K."/>
            <person name="Hall N."/>
            <person name="Watson M."/>
            <person name="Adriaenssens E.M."/>
            <person name="Foster-Nyarko E."/>
            <person name="Jarju S."/>
            <person name="Secka A."/>
            <person name="Antonio M."/>
            <person name="Oren A."/>
            <person name="Chaudhuri R.R."/>
            <person name="La Ragione R."/>
            <person name="Hildebrand F."/>
            <person name="Pallen M.J."/>
        </authorList>
    </citation>
    <scope>NUCLEOTIDE SEQUENCE</scope>
    <source>
        <strain evidence="2">ChiSjej2B20-17149</strain>
    </source>
</reference>
<dbReference type="Pfam" id="PF00313">
    <property type="entry name" value="CSD"/>
    <property type="match status" value="1"/>
</dbReference>
<organism evidence="2 3">
    <name type="scientific">Pseudomonas lactis</name>
    <dbReference type="NCBI Taxonomy" id="1615674"/>
    <lineage>
        <taxon>Bacteria</taxon>
        <taxon>Pseudomonadati</taxon>
        <taxon>Pseudomonadota</taxon>
        <taxon>Gammaproteobacteria</taxon>
        <taxon>Pseudomonadales</taxon>
        <taxon>Pseudomonadaceae</taxon>
        <taxon>Pseudomonas</taxon>
    </lineage>
</organism>
<dbReference type="InterPro" id="IPR002059">
    <property type="entry name" value="CSP_DNA-bd"/>
</dbReference>
<protein>
    <submittedName>
        <fullName evidence="2">Cold shock domain-containing protein</fullName>
    </submittedName>
</protein>
<dbReference type="InterPro" id="IPR012340">
    <property type="entry name" value="NA-bd_OB-fold"/>
</dbReference>